<dbReference type="InterPro" id="IPR049056">
    <property type="entry name" value="NAD_Glu_DH_HM3"/>
</dbReference>
<dbReference type="InterPro" id="IPR007780">
    <property type="entry name" value="NAD_Glu_DH_bac"/>
</dbReference>
<dbReference type="InterPro" id="IPR049058">
    <property type="entry name" value="NAD_Glu_DH_HM2"/>
</dbReference>
<feature type="domain" description="NAD-glutamate dehydrogenase catalytic" evidence="2">
    <location>
        <begin position="770"/>
        <end position="1267"/>
    </location>
</feature>
<dbReference type="InterPro" id="IPR046346">
    <property type="entry name" value="Aminoacid_DH-like_N_sf"/>
</dbReference>
<evidence type="ECO:0000313" key="8">
    <source>
        <dbReference type="Proteomes" id="UP001500668"/>
    </source>
</evidence>
<dbReference type="InterPro" id="IPR049059">
    <property type="entry name" value="NAD_Glu_DH_HM1"/>
</dbReference>
<dbReference type="InterPro" id="IPR049064">
    <property type="entry name" value="NAD_Glu_DH_ACT3"/>
</dbReference>
<dbReference type="InterPro" id="IPR049062">
    <property type="entry name" value="NAD_Glu_DH_ACT2"/>
</dbReference>
<feature type="domain" description="NAD-glutamate dehydrogenase ACT2" evidence="5">
    <location>
        <begin position="440"/>
        <end position="532"/>
    </location>
</feature>
<dbReference type="Pfam" id="PF21077">
    <property type="entry name" value="GDH_ACT3"/>
    <property type="match status" value="1"/>
</dbReference>
<reference evidence="8" key="1">
    <citation type="journal article" date="2019" name="Int. J. Syst. Evol. Microbiol.">
        <title>The Global Catalogue of Microorganisms (GCM) 10K type strain sequencing project: providing services to taxonomists for standard genome sequencing and annotation.</title>
        <authorList>
            <consortium name="The Broad Institute Genomics Platform"/>
            <consortium name="The Broad Institute Genome Sequencing Center for Infectious Disease"/>
            <person name="Wu L."/>
            <person name="Ma J."/>
        </authorList>
    </citation>
    <scope>NUCLEOTIDE SEQUENCE [LARGE SCALE GENOMIC DNA]</scope>
    <source>
        <strain evidence="8">JCM 5067</strain>
    </source>
</reference>
<dbReference type="SUPFAM" id="SSF51735">
    <property type="entry name" value="NAD(P)-binding Rossmann-fold domains"/>
    <property type="match status" value="1"/>
</dbReference>
<evidence type="ECO:0000259" key="2">
    <source>
        <dbReference type="Pfam" id="PF05088"/>
    </source>
</evidence>
<dbReference type="EMBL" id="BAAACA010000028">
    <property type="protein sequence ID" value="GAA0609171.1"/>
    <property type="molecule type" value="Genomic_DNA"/>
</dbReference>
<dbReference type="Pfam" id="PF21073">
    <property type="entry name" value="GDH_HM1"/>
    <property type="match status" value="1"/>
</dbReference>
<organism evidence="7 8">
    <name type="scientific">Streptomyces crystallinus</name>
    <dbReference type="NCBI Taxonomy" id="68191"/>
    <lineage>
        <taxon>Bacteria</taxon>
        <taxon>Bacillati</taxon>
        <taxon>Actinomycetota</taxon>
        <taxon>Actinomycetes</taxon>
        <taxon>Kitasatosporales</taxon>
        <taxon>Streptomycetaceae</taxon>
        <taxon>Streptomyces</taxon>
    </lineage>
</organism>
<dbReference type="Pfam" id="PF21079">
    <property type="entry name" value="GDH_HM2"/>
    <property type="match status" value="1"/>
</dbReference>
<keyword evidence="8" id="KW-1185">Reference proteome</keyword>
<feature type="domain" description="NAD-glutamate dehydrogenase N-terminal ACT1" evidence="4">
    <location>
        <begin position="59"/>
        <end position="205"/>
    </location>
</feature>
<evidence type="ECO:0000259" key="5">
    <source>
        <dbReference type="Pfam" id="PF21076"/>
    </source>
</evidence>
<dbReference type="Proteomes" id="UP001500668">
    <property type="component" value="Unassembled WGS sequence"/>
</dbReference>
<dbReference type="Pfam" id="PF21078">
    <property type="entry name" value="GDH_HM3"/>
    <property type="match status" value="1"/>
</dbReference>
<feature type="domain" description="NAD-glutamate dehydrogenase ACT3" evidence="6">
    <location>
        <begin position="590"/>
        <end position="660"/>
    </location>
</feature>
<dbReference type="InterPro" id="IPR024727">
    <property type="entry name" value="NAD_Glu_DH_N_ACT1"/>
</dbReference>
<dbReference type="PIRSF" id="PIRSF036761">
    <property type="entry name" value="GDH_Mll4104"/>
    <property type="match status" value="1"/>
</dbReference>
<comment type="caution">
    <text evidence="7">The sequence shown here is derived from an EMBL/GenBank/DDBJ whole genome shotgun (WGS) entry which is preliminary data.</text>
</comment>
<evidence type="ECO:0000256" key="1">
    <source>
        <dbReference type="SAM" id="MobiDB-lite"/>
    </source>
</evidence>
<feature type="compositionally biased region" description="Low complexity" evidence="1">
    <location>
        <begin position="39"/>
        <end position="49"/>
    </location>
</feature>
<name>A0ABP3RKC7_9ACTN</name>
<dbReference type="InterPro" id="IPR036291">
    <property type="entry name" value="NAD(P)-bd_dom_sf"/>
</dbReference>
<dbReference type="Pfam" id="PF21074">
    <property type="entry name" value="GDH_C"/>
    <property type="match status" value="1"/>
</dbReference>
<dbReference type="InterPro" id="IPR048381">
    <property type="entry name" value="GDH_C"/>
</dbReference>
<sequence>MQTKLDEAKAELLARAARVAENSPVGGPGGLGGTPQDRAATTGAAGEEGPAQDAVLGYLQRYYLHTAPEDLTDRDPVDVFGAALSHYRLAENRPQGTASVRVHTPTVEENGWTCSHSVVEVVTDDMPFLVDSVTNELSRQNRGIHVVIHPQVVVRRDLTGKLIEVLDTGAQSGALPHDAVTESWIHVEIDRETDRADLKQITADLLRVLSDVREAVEDWEKMRDASLRIADELPKEPKAGDLRDEEVDEARELLRWLSDDHFTFLGYREYELREDDSLAAVPGTGLGILRSDPQHGGDDSHPVSPSFERLPADARAKAREHKLLVLTKANSRATVHRPSYLDYVGVKKFDDSGNVIGERRFLGLFSSAAYTESVRRVPVVRRKVAEVLRGAGFSPNSHDGRDLLQILETYPRDELFQTPADQLRSIVTSVLYLQERRRLRLYLRQDEYGRYYSALIYLPRDRYTTGVRLRLIDILKEELGGISVDFTAWNTESILSRLHFVVRVPAGTELPDLTDADTERIEARLVEAARSWADGFSDALNAECGEERAAELLRRYGHAFPEGYKADHSPRAAVADLVHLEQLTHGRKDFALSLYEPVNAAPGERRFKIYRIGEQVSLSAVLPVLQRLGVEVTDERPYELRCADRTHAWIYDFGLRLPKKVVGNGDYLADDARERFQEAFAATWTGAAENDGFNSLVLRAGLNWRQAMVLRAYAKYLRQAGSTFSQDYMEDTLRDNVHTTRLLVSLFEARMSPGRQSAGTELIDGLLEELDGALDQVASLDEDRILRSFLTVIKATLRTNYFQKNADGNPHAYVSMKFDPQAIPDLPAPRPAFEIWVYSPRVEGVHLRFGKVARGGLRWSDRREDFRTEILGLVKAQMVKNTVIVPVGAKGGFVAKQLPDPSVDRDAWLAEGIASYKTFISALLDITDNLVAGEVVPPADVVRHDEDDTYLVVAADKGTATFSDIANEVAVSYGFWLGDAFASGGSAGYDHKGMGITARGAWESVKRHFRELGHDTQTEDFTVVGVGDMSGDVFGNGMLLSEHIRLVAAFDHRHIFIDPTPDAAVSYAERRRLFDLPRSSWADYNKELLSVGGGIHPRTAKSIPVNAQMRAALGIEGGVTKLTPAELMQAILKSPVDLLWNGGIGTYVKSSAESNADVGDKANDAIRVNGEDLRVKVVGEGGNLGLTQLGRIEFDRNGGKVNTDAIDNSAGVDTSDHEVNIKILLNGLVTDGDMTVKQRNKILAQMTDEVGHLVLRNNYAQNTALANAVAQSPSLLHAHQRFMRRLGRDGHLDRALEFLPTDRQIRELLSNGRGLSQPELAVLLAYTKITVADELIHTDLPDDPYLQKLLHAYFPKQLREKFPEAIDGHALRREIVTTVLVNDTVNTGGSTFLHRLREETGASMEEIVRAQTAAREIFGLSAVWDAVEALDNKVDADVQTRIRLHSRRLVERGTRWLLNNRPQPLQIAETIADFAEGVEKVWGELAKMLKGADLEWYQSILDELTSAGVPDELARRVAGFSSAFPSLDIVAVSGRTGKDPLAVAEVYYDLADRLRITQLMDRIIELPRADRWQSMARASIREDLYAAHAGLTQDVLSVGNGTSSPEQRFKAWEEKNAAILGRARTTLEEIQGSDAFDLANLSVAMRTMRTLLRTHS</sequence>
<dbReference type="RefSeq" id="WP_344075642.1">
    <property type="nucleotide sequence ID" value="NZ_BAAACA010000028.1"/>
</dbReference>
<feature type="region of interest" description="Disordered" evidence="1">
    <location>
        <begin position="19"/>
        <end position="49"/>
    </location>
</feature>
<dbReference type="Pfam" id="PF05088">
    <property type="entry name" value="Bac_GDH_CD"/>
    <property type="match status" value="1"/>
</dbReference>
<evidence type="ECO:0000259" key="4">
    <source>
        <dbReference type="Pfam" id="PF21075"/>
    </source>
</evidence>
<dbReference type="Pfam" id="PF21076">
    <property type="entry name" value="GDH_ACT2"/>
    <property type="match status" value="1"/>
</dbReference>
<evidence type="ECO:0000259" key="3">
    <source>
        <dbReference type="Pfam" id="PF21074"/>
    </source>
</evidence>
<evidence type="ECO:0000259" key="6">
    <source>
        <dbReference type="Pfam" id="PF21077"/>
    </source>
</evidence>
<accession>A0ABP3RKC7</accession>
<dbReference type="Pfam" id="PF21075">
    <property type="entry name" value="GDH_ACT1"/>
    <property type="match status" value="1"/>
</dbReference>
<dbReference type="SUPFAM" id="SSF53223">
    <property type="entry name" value="Aminoacid dehydrogenase-like, N-terminal domain"/>
    <property type="match status" value="1"/>
</dbReference>
<dbReference type="Gene3D" id="3.40.50.720">
    <property type="entry name" value="NAD(P)-binding Rossmann-like Domain"/>
    <property type="match status" value="1"/>
</dbReference>
<dbReference type="PANTHER" id="PTHR43403:SF1">
    <property type="entry name" value="NAD-SPECIFIC GLUTAMATE DEHYDROGENASE"/>
    <property type="match status" value="1"/>
</dbReference>
<protein>
    <submittedName>
        <fullName evidence="7">NAD-glutamate dehydrogenase</fullName>
    </submittedName>
</protein>
<evidence type="ECO:0000313" key="7">
    <source>
        <dbReference type="EMBL" id="GAA0609171.1"/>
    </source>
</evidence>
<feature type="domain" description="NAD-specific glutamate dehydrogenase C-terminal" evidence="3">
    <location>
        <begin position="1312"/>
        <end position="1649"/>
    </location>
</feature>
<dbReference type="PANTHER" id="PTHR43403">
    <property type="entry name" value="NAD-SPECIFIC GLUTAMATE DEHYDROGENASE"/>
    <property type="match status" value="1"/>
</dbReference>
<dbReference type="InterPro" id="IPR028971">
    <property type="entry name" value="NAD-GDH_cat"/>
</dbReference>
<proteinExistence type="predicted"/>
<gene>
    <name evidence="7" type="ORF">GCM10010394_43840</name>
</gene>